<proteinExistence type="predicted"/>
<gene>
    <name evidence="1" type="ORF">METZ01_LOCUS12291</name>
</gene>
<name>A0A381NYI4_9ZZZZ</name>
<evidence type="ECO:0000313" key="1">
    <source>
        <dbReference type="EMBL" id="SUZ59437.1"/>
    </source>
</evidence>
<dbReference type="EMBL" id="UINC01000677">
    <property type="protein sequence ID" value="SUZ59437.1"/>
    <property type="molecule type" value="Genomic_DNA"/>
</dbReference>
<sequence length="32" mass="3503">MNHDPDTVVSEVAFLNKALKAAISQGASYVYY</sequence>
<accession>A0A381NYI4</accession>
<protein>
    <submittedName>
        <fullName evidence="1">Uncharacterized protein</fullName>
    </submittedName>
</protein>
<organism evidence="1">
    <name type="scientific">marine metagenome</name>
    <dbReference type="NCBI Taxonomy" id="408172"/>
    <lineage>
        <taxon>unclassified sequences</taxon>
        <taxon>metagenomes</taxon>
        <taxon>ecological metagenomes</taxon>
    </lineage>
</organism>
<reference evidence="1" key="1">
    <citation type="submission" date="2018-05" db="EMBL/GenBank/DDBJ databases">
        <authorList>
            <person name="Lanie J.A."/>
            <person name="Ng W.-L."/>
            <person name="Kazmierczak K.M."/>
            <person name="Andrzejewski T.M."/>
            <person name="Davidsen T.M."/>
            <person name="Wayne K.J."/>
            <person name="Tettelin H."/>
            <person name="Glass J.I."/>
            <person name="Rusch D."/>
            <person name="Podicherti R."/>
            <person name="Tsui H.-C.T."/>
            <person name="Winkler M.E."/>
        </authorList>
    </citation>
    <scope>NUCLEOTIDE SEQUENCE</scope>
</reference>
<dbReference type="AlphaFoldDB" id="A0A381NYI4"/>